<evidence type="ECO:0000313" key="1">
    <source>
        <dbReference type="EMBL" id="MFC4211771.1"/>
    </source>
</evidence>
<proteinExistence type="predicted"/>
<dbReference type="RefSeq" id="WP_378985156.1">
    <property type="nucleotide sequence ID" value="NZ_JBHSBW010000011.1"/>
</dbReference>
<dbReference type="SUPFAM" id="SSF88723">
    <property type="entry name" value="PIN domain-like"/>
    <property type="match status" value="1"/>
</dbReference>
<gene>
    <name evidence="1" type="ORF">ACFOWA_11295</name>
</gene>
<keyword evidence="2" id="KW-1185">Reference proteome</keyword>
<dbReference type="InterPro" id="IPR029060">
    <property type="entry name" value="PIN-like_dom_sf"/>
</dbReference>
<evidence type="ECO:0008006" key="3">
    <source>
        <dbReference type="Google" id="ProtNLM"/>
    </source>
</evidence>
<sequence>MTLQFLSSFIGDSLVYELYDDIKNKTVELRKSYNIKLPDAIIAATAMVNDSMLLSRNSKDIIRINNLKVINPFDL</sequence>
<name>A0ABV8PDK1_9SPHI</name>
<dbReference type="Proteomes" id="UP001595789">
    <property type="component" value="Unassembled WGS sequence"/>
</dbReference>
<reference evidence="2" key="1">
    <citation type="journal article" date="2019" name="Int. J. Syst. Evol. Microbiol.">
        <title>The Global Catalogue of Microorganisms (GCM) 10K type strain sequencing project: providing services to taxonomists for standard genome sequencing and annotation.</title>
        <authorList>
            <consortium name="The Broad Institute Genomics Platform"/>
            <consortium name="The Broad Institute Genome Sequencing Center for Infectious Disease"/>
            <person name="Wu L."/>
            <person name="Ma J."/>
        </authorList>
    </citation>
    <scope>NUCLEOTIDE SEQUENCE [LARGE SCALE GENOMIC DNA]</scope>
    <source>
        <strain evidence="2">CCM 8691</strain>
    </source>
</reference>
<protein>
    <recommendedName>
        <fullName evidence="3">PIN domain-containing protein</fullName>
    </recommendedName>
</protein>
<accession>A0ABV8PDK1</accession>
<dbReference type="Gene3D" id="3.40.50.1010">
    <property type="entry name" value="5'-nuclease"/>
    <property type="match status" value="1"/>
</dbReference>
<evidence type="ECO:0000313" key="2">
    <source>
        <dbReference type="Proteomes" id="UP001595789"/>
    </source>
</evidence>
<organism evidence="1 2">
    <name type="scientific">Pedobacter lithocola</name>
    <dbReference type="NCBI Taxonomy" id="1908239"/>
    <lineage>
        <taxon>Bacteria</taxon>
        <taxon>Pseudomonadati</taxon>
        <taxon>Bacteroidota</taxon>
        <taxon>Sphingobacteriia</taxon>
        <taxon>Sphingobacteriales</taxon>
        <taxon>Sphingobacteriaceae</taxon>
        <taxon>Pedobacter</taxon>
    </lineage>
</organism>
<comment type="caution">
    <text evidence="1">The sequence shown here is derived from an EMBL/GenBank/DDBJ whole genome shotgun (WGS) entry which is preliminary data.</text>
</comment>
<dbReference type="EMBL" id="JBHSBW010000011">
    <property type="protein sequence ID" value="MFC4211771.1"/>
    <property type="molecule type" value="Genomic_DNA"/>
</dbReference>